<evidence type="ECO:0000256" key="4">
    <source>
        <dbReference type="ARBA" id="ARBA00022989"/>
    </source>
</evidence>
<feature type="transmembrane region" description="Helical" evidence="6">
    <location>
        <begin position="234"/>
        <end position="259"/>
    </location>
</feature>
<comment type="subcellular location">
    <subcellularLocation>
        <location evidence="1">Membrane</location>
        <topology evidence="1">Multi-pass membrane protein</topology>
    </subcellularLocation>
</comment>
<keyword evidence="3 6" id="KW-0812">Transmembrane</keyword>
<reference evidence="7 8" key="1">
    <citation type="submission" date="2021-07" db="EMBL/GenBank/DDBJ databases">
        <title>Stakelama flava sp. nov., a novel endophytic bacterium isolated from branch of Kandelia candel.</title>
        <authorList>
            <person name="Tuo L."/>
        </authorList>
    </citation>
    <scope>NUCLEOTIDE SEQUENCE [LARGE SCALE GENOMIC DNA]</scope>
    <source>
        <strain evidence="7 8">CBK3Z-3</strain>
    </source>
</reference>
<feature type="transmembrane region" description="Helical" evidence="6">
    <location>
        <begin position="410"/>
        <end position="433"/>
    </location>
</feature>
<feature type="transmembrane region" description="Helical" evidence="6">
    <location>
        <begin position="160"/>
        <end position="181"/>
    </location>
</feature>
<dbReference type="PANTHER" id="PTHR42893:SF46">
    <property type="entry name" value="PROTEIN DETOXIFICATION 44, CHLOROPLASTIC"/>
    <property type="match status" value="1"/>
</dbReference>
<protein>
    <submittedName>
        <fullName evidence="7">MATE family efflux transporter</fullName>
    </submittedName>
</protein>
<evidence type="ECO:0000256" key="6">
    <source>
        <dbReference type="SAM" id="Phobius"/>
    </source>
</evidence>
<dbReference type="NCBIfam" id="TIGR00797">
    <property type="entry name" value="matE"/>
    <property type="match status" value="1"/>
</dbReference>
<dbReference type="Pfam" id="PF01554">
    <property type="entry name" value="MatE"/>
    <property type="match status" value="2"/>
</dbReference>
<dbReference type="CDD" id="cd13136">
    <property type="entry name" value="MATE_DinF_like"/>
    <property type="match status" value="1"/>
</dbReference>
<feature type="transmembrane region" description="Helical" evidence="6">
    <location>
        <begin position="313"/>
        <end position="333"/>
    </location>
</feature>
<feature type="transmembrane region" description="Helical" evidence="6">
    <location>
        <begin position="132"/>
        <end position="153"/>
    </location>
</feature>
<keyword evidence="5 6" id="KW-0472">Membrane</keyword>
<dbReference type="PANTHER" id="PTHR42893">
    <property type="entry name" value="PROTEIN DETOXIFICATION 44, CHLOROPLASTIC-RELATED"/>
    <property type="match status" value="1"/>
</dbReference>
<evidence type="ECO:0000313" key="8">
    <source>
        <dbReference type="Proteomes" id="UP001197214"/>
    </source>
</evidence>
<dbReference type="EMBL" id="JAHWZX010000008">
    <property type="protein sequence ID" value="MBW4331265.1"/>
    <property type="molecule type" value="Genomic_DNA"/>
</dbReference>
<evidence type="ECO:0000256" key="2">
    <source>
        <dbReference type="ARBA" id="ARBA00010199"/>
    </source>
</evidence>
<comment type="similarity">
    <text evidence="2">Belongs to the multi antimicrobial extrusion (MATE) (TC 2.A.66.1) family.</text>
</comment>
<feature type="transmembrane region" description="Helical" evidence="6">
    <location>
        <begin position="12"/>
        <end position="31"/>
    </location>
</feature>
<dbReference type="InterPro" id="IPR002528">
    <property type="entry name" value="MATE_fam"/>
</dbReference>
<proteinExistence type="inferred from homology"/>
<evidence type="ECO:0000256" key="5">
    <source>
        <dbReference type="ARBA" id="ARBA00023136"/>
    </source>
</evidence>
<feature type="transmembrane region" description="Helical" evidence="6">
    <location>
        <begin position="187"/>
        <end position="213"/>
    </location>
</feature>
<evidence type="ECO:0000313" key="7">
    <source>
        <dbReference type="EMBL" id="MBW4331265.1"/>
    </source>
</evidence>
<sequence length="445" mass="46639">MTARPLSRSAIFAQAWPIILGQTTVPLVGLADTVVIGRTGDAAALAGVALGTTVINFLFWTFGFLRMGMTGMTAQAQGADDEDEVRAMLIRGLVLGLAIGSALFVLQWLLIPAAFALLAGGEAIDASAKGYVAARFWGAPASLAVFAINGWLLGLGRTRAALVLQIVMNLINVVLDILFVWKLDMGAAGVGLGTALAEWSALVTGLVIAARVLGPGMARSIGERRKELFTRPALRRLFAVNANIMIRTVALLMMFAWFANAGARLGTVPLAANQVMMQFVSVSAFVLDGFAFTAESRIGGAIGRGSRDDYLRAIRLTGEFTLAAGLLFAGLFFTCGDAVIDMVTNNEAVRDQASALLPLTALVPLIGAPAWLFDGIFIGATRGASLRNAALVSTCAYILTDLALRPAGAQGVWIALLAGYGYRALALGCYLPALTRSIAQADRGA</sequence>
<accession>A0ABS6XM23</accession>
<feature type="transmembrane region" description="Helical" evidence="6">
    <location>
        <begin position="43"/>
        <end position="65"/>
    </location>
</feature>
<organism evidence="7 8">
    <name type="scientific">Stakelama flava</name>
    <dbReference type="NCBI Taxonomy" id="2860338"/>
    <lineage>
        <taxon>Bacteria</taxon>
        <taxon>Pseudomonadati</taxon>
        <taxon>Pseudomonadota</taxon>
        <taxon>Alphaproteobacteria</taxon>
        <taxon>Sphingomonadales</taxon>
        <taxon>Sphingomonadaceae</taxon>
        <taxon>Stakelama</taxon>
    </lineage>
</organism>
<keyword evidence="8" id="KW-1185">Reference proteome</keyword>
<dbReference type="Proteomes" id="UP001197214">
    <property type="component" value="Unassembled WGS sequence"/>
</dbReference>
<feature type="transmembrane region" description="Helical" evidence="6">
    <location>
        <begin position="353"/>
        <end position="373"/>
    </location>
</feature>
<dbReference type="RefSeq" id="WP_219238370.1">
    <property type="nucleotide sequence ID" value="NZ_JAHWZX010000008.1"/>
</dbReference>
<dbReference type="InterPro" id="IPR044644">
    <property type="entry name" value="DinF-like"/>
</dbReference>
<evidence type="ECO:0000256" key="3">
    <source>
        <dbReference type="ARBA" id="ARBA00022692"/>
    </source>
</evidence>
<gene>
    <name evidence="7" type="ORF">KY084_10315</name>
</gene>
<keyword evidence="4 6" id="KW-1133">Transmembrane helix</keyword>
<name>A0ABS6XM23_9SPHN</name>
<evidence type="ECO:0000256" key="1">
    <source>
        <dbReference type="ARBA" id="ARBA00004141"/>
    </source>
</evidence>
<feature type="transmembrane region" description="Helical" evidence="6">
    <location>
        <begin position="93"/>
        <end position="120"/>
    </location>
</feature>
<comment type="caution">
    <text evidence="7">The sequence shown here is derived from an EMBL/GenBank/DDBJ whole genome shotgun (WGS) entry which is preliminary data.</text>
</comment>